<proteinExistence type="predicted"/>
<name>A0A170PSI8_9ZZZZ</name>
<dbReference type="GO" id="GO:0005886">
    <property type="term" value="C:plasma membrane"/>
    <property type="evidence" value="ECO:0007669"/>
    <property type="project" value="UniProtKB-SubCell"/>
</dbReference>
<evidence type="ECO:0000256" key="7">
    <source>
        <dbReference type="ARBA" id="ARBA00023136"/>
    </source>
</evidence>
<feature type="transmembrane region" description="Helical" evidence="8">
    <location>
        <begin position="126"/>
        <end position="150"/>
    </location>
</feature>
<feature type="transmembrane region" description="Helical" evidence="8">
    <location>
        <begin position="162"/>
        <end position="186"/>
    </location>
</feature>
<keyword evidence="6 8" id="KW-1133">Transmembrane helix</keyword>
<feature type="transmembrane region" description="Helical" evidence="8">
    <location>
        <begin position="257"/>
        <end position="282"/>
    </location>
</feature>
<dbReference type="Gene3D" id="1.10.3720.10">
    <property type="entry name" value="MetI-like"/>
    <property type="match status" value="1"/>
</dbReference>
<dbReference type="InterPro" id="IPR000515">
    <property type="entry name" value="MetI-like"/>
</dbReference>
<organism evidence="10">
    <name type="scientific">hydrothermal vent metagenome</name>
    <dbReference type="NCBI Taxonomy" id="652676"/>
    <lineage>
        <taxon>unclassified sequences</taxon>
        <taxon>metagenomes</taxon>
        <taxon>ecological metagenomes</taxon>
    </lineage>
</organism>
<evidence type="ECO:0000256" key="3">
    <source>
        <dbReference type="ARBA" id="ARBA00022475"/>
    </source>
</evidence>
<dbReference type="EMBL" id="CZRL01000120">
    <property type="protein sequence ID" value="CUS55152.1"/>
    <property type="molecule type" value="Genomic_DNA"/>
</dbReference>
<comment type="subcellular location">
    <subcellularLocation>
        <location evidence="1">Cell inner membrane</location>
        <topology evidence="1">Multi-pass membrane protein</topology>
    </subcellularLocation>
</comment>
<keyword evidence="2" id="KW-0813">Transport</keyword>
<evidence type="ECO:0000256" key="8">
    <source>
        <dbReference type="SAM" id="Phobius"/>
    </source>
</evidence>
<dbReference type="InterPro" id="IPR035906">
    <property type="entry name" value="MetI-like_sf"/>
</dbReference>
<keyword evidence="3" id="KW-1003">Cell membrane</keyword>
<evidence type="ECO:0000256" key="5">
    <source>
        <dbReference type="ARBA" id="ARBA00022692"/>
    </source>
</evidence>
<dbReference type="PROSITE" id="PS50928">
    <property type="entry name" value="ABC_TM1"/>
    <property type="match status" value="1"/>
</dbReference>
<evidence type="ECO:0000256" key="4">
    <source>
        <dbReference type="ARBA" id="ARBA00022519"/>
    </source>
</evidence>
<feature type="transmembrane region" description="Helical" evidence="8">
    <location>
        <begin position="95"/>
        <end position="114"/>
    </location>
</feature>
<protein>
    <submittedName>
        <fullName evidence="10">Spermidine Putrescine ABC transporter permease component potC (TC_3.A.1.11.1)</fullName>
    </submittedName>
</protein>
<feature type="transmembrane region" description="Helical" evidence="8">
    <location>
        <begin position="207"/>
        <end position="237"/>
    </location>
</feature>
<feature type="transmembrane region" description="Helical" evidence="8">
    <location>
        <begin position="20"/>
        <end position="44"/>
    </location>
</feature>
<evidence type="ECO:0000259" key="9">
    <source>
        <dbReference type="PROSITE" id="PS50928"/>
    </source>
</evidence>
<evidence type="ECO:0000256" key="2">
    <source>
        <dbReference type="ARBA" id="ARBA00022448"/>
    </source>
</evidence>
<dbReference type="PANTHER" id="PTHR43357:SF4">
    <property type="entry name" value="INNER MEMBRANE ABC TRANSPORTER PERMEASE PROTEIN YDCV"/>
    <property type="match status" value="1"/>
</dbReference>
<evidence type="ECO:0000256" key="6">
    <source>
        <dbReference type="ARBA" id="ARBA00022989"/>
    </source>
</evidence>
<dbReference type="GO" id="GO:0055085">
    <property type="term" value="P:transmembrane transport"/>
    <property type="evidence" value="ECO:0007669"/>
    <property type="project" value="InterPro"/>
</dbReference>
<dbReference type="Pfam" id="PF00528">
    <property type="entry name" value="BPD_transp_1"/>
    <property type="match status" value="1"/>
</dbReference>
<accession>A0A170PSI8</accession>
<evidence type="ECO:0000313" key="10">
    <source>
        <dbReference type="EMBL" id="CUS55152.1"/>
    </source>
</evidence>
<sequence>MDVSRLPSYTGLLGRIWHYLFLLICALVFLLLIGPLLVIIPLSFNADSYFTFSEGMLRLDPDAFSLKWYREIFGTYEAIRSRYGSEWASAAGNSFFIAICSTVIATSLGTLAAVGLSRSHMPFRRLIMAVLISPMIVPIIITAAGIFVYYSKYHLAYTHLGLILAHAALGTPFVVITVTATLMGFDQQYVRASYSLGARPLNTFRKVIFPLTFPGIITGALFAFVTSFDEVVVVIFLGGADQITLPRLIWSGIRQEITLTILAVATIMVLLSVVVLFCVELLRRRHERYLTRTPDAI</sequence>
<dbReference type="AlphaFoldDB" id="A0A170PSI8"/>
<keyword evidence="5 8" id="KW-0812">Transmembrane</keyword>
<feature type="domain" description="ABC transmembrane type-1" evidence="9">
    <location>
        <begin position="91"/>
        <end position="279"/>
    </location>
</feature>
<evidence type="ECO:0000256" key="1">
    <source>
        <dbReference type="ARBA" id="ARBA00004429"/>
    </source>
</evidence>
<dbReference type="PANTHER" id="PTHR43357">
    <property type="entry name" value="INNER MEMBRANE ABC TRANSPORTER PERMEASE PROTEIN YDCV"/>
    <property type="match status" value="1"/>
</dbReference>
<dbReference type="CDD" id="cd06261">
    <property type="entry name" value="TM_PBP2"/>
    <property type="match status" value="1"/>
</dbReference>
<gene>
    <name evidence="10" type="ORF">MGWOODY_XGa2220</name>
</gene>
<keyword evidence="4" id="KW-0997">Cell inner membrane</keyword>
<reference evidence="10" key="1">
    <citation type="submission" date="2015-10" db="EMBL/GenBank/DDBJ databases">
        <authorList>
            <person name="Gilbert D.G."/>
        </authorList>
    </citation>
    <scope>NUCLEOTIDE SEQUENCE</scope>
</reference>
<keyword evidence="7 8" id="KW-0472">Membrane</keyword>
<dbReference type="SUPFAM" id="SSF161098">
    <property type="entry name" value="MetI-like"/>
    <property type="match status" value="1"/>
</dbReference>